<evidence type="ECO:0000313" key="2">
    <source>
        <dbReference type="EMBL" id="GIH38596.1"/>
    </source>
</evidence>
<keyword evidence="3" id="KW-1185">Reference proteome</keyword>
<accession>A0ABQ4FUU7</accession>
<dbReference type="EMBL" id="BOOC01000005">
    <property type="protein sequence ID" value="GIH38596.1"/>
    <property type="molecule type" value="Genomic_DNA"/>
</dbReference>
<evidence type="ECO:0000313" key="3">
    <source>
        <dbReference type="Proteomes" id="UP000603904"/>
    </source>
</evidence>
<gene>
    <name evidence="2" type="ORF">Mco01_15960</name>
</gene>
<sequence>MADENTMENATGPAVGFAPDEIDPTAPTRAARLKWVIVVDGGLPAGRAVNAAACVAAATSAAVGGLLGDDAVDGGGLVHPGLPWAGCSVLVADAAALRAVRAKAASSAGCFVADMPAAAQHTRVYADYLGAMKETPAEDVAYYAVSVVGPRNRVDKIVGRLPLMP</sequence>
<dbReference type="Gene3D" id="3.40.1490.10">
    <property type="entry name" value="Bit1"/>
    <property type="match status" value="1"/>
</dbReference>
<reference evidence="2 3" key="1">
    <citation type="submission" date="2021-01" db="EMBL/GenBank/DDBJ databases">
        <title>Whole genome shotgun sequence of Microbispora corallina NBRC 16416.</title>
        <authorList>
            <person name="Komaki H."/>
            <person name="Tamura T."/>
        </authorList>
    </citation>
    <scope>NUCLEOTIDE SEQUENCE [LARGE SCALE GENOMIC DNA]</scope>
    <source>
        <strain evidence="2 3">NBRC 16416</strain>
    </source>
</reference>
<organism evidence="2 3">
    <name type="scientific">Microbispora corallina</name>
    <dbReference type="NCBI Taxonomy" id="83302"/>
    <lineage>
        <taxon>Bacteria</taxon>
        <taxon>Bacillati</taxon>
        <taxon>Actinomycetota</taxon>
        <taxon>Actinomycetes</taxon>
        <taxon>Streptosporangiales</taxon>
        <taxon>Streptosporangiaceae</taxon>
        <taxon>Microbispora</taxon>
    </lineage>
</organism>
<dbReference type="RefSeq" id="WP_239103428.1">
    <property type="nucleotide sequence ID" value="NZ_BAAAGP010000002.1"/>
</dbReference>
<dbReference type="InterPro" id="IPR023476">
    <property type="entry name" value="Pep_tRNA_hydro_II_dom_sf"/>
</dbReference>
<proteinExistence type="predicted"/>
<dbReference type="SUPFAM" id="SSF102462">
    <property type="entry name" value="Peptidyl-tRNA hydrolase II"/>
    <property type="match status" value="1"/>
</dbReference>
<evidence type="ECO:0000256" key="1">
    <source>
        <dbReference type="SAM" id="MobiDB-lite"/>
    </source>
</evidence>
<dbReference type="Proteomes" id="UP000603904">
    <property type="component" value="Unassembled WGS sequence"/>
</dbReference>
<comment type="caution">
    <text evidence="2">The sequence shown here is derived from an EMBL/GenBank/DDBJ whole genome shotgun (WGS) entry which is preliminary data.</text>
</comment>
<dbReference type="InterPro" id="IPR018988">
    <property type="entry name" value="DUF2000"/>
</dbReference>
<name>A0ABQ4FUU7_9ACTN</name>
<protein>
    <recommendedName>
        <fullName evidence="4">DUF2000 domain-containing protein</fullName>
    </recommendedName>
</protein>
<dbReference type="Pfam" id="PF09391">
    <property type="entry name" value="DUF2000"/>
    <property type="match status" value="1"/>
</dbReference>
<evidence type="ECO:0008006" key="4">
    <source>
        <dbReference type="Google" id="ProtNLM"/>
    </source>
</evidence>
<feature type="region of interest" description="Disordered" evidence="1">
    <location>
        <begin position="1"/>
        <end position="21"/>
    </location>
</feature>